<organism evidence="2 3">
    <name type="scientific">Porphyromonas somerae</name>
    <dbReference type="NCBI Taxonomy" id="322095"/>
    <lineage>
        <taxon>Bacteria</taxon>
        <taxon>Pseudomonadati</taxon>
        <taxon>Bacteroidota</taxon>
        <taxon>Bacteroidia</taxon>
        <taxon>Bacteroidales</taxon>
        <taxon>Porphyromonadaceae</taxon>
        <taxon>Porphyromonas</taxon>
    </lineage>
</organism>
<feature type="signal peptide" evidence="1">
    <location>
        <begin position="1"/>
        <end position="23"/>
    </location>
</feature>
<dbReference type="STRING" id="322095.HMPREF3185_01418"/>
<keyword evidence="1" id="KW-0732">Signal</keyword>
<keyword evidence="3" id="KW-1185">Reference proteome</keyword>
<feature type="chain" id="PRO_5007462319" description="Bacteroidetes PKD-like domain-containing protein" evidence="1">
    <location>
        <begin position="24"/>
        <end position="499"/>
    </location>
</feature>
<reference evidence="3" key="1">
    <citation type="submission" date="2016-01" db="EMBL/GenBank/DDBJ databases">
        <authorList>
            <person name="Mitreva M."/>
            <person name="Pepin K.H."/>
            <person name="Mihindukulasuriya K.A."/>
            <person name="Fulton R."/>
            <person name="Fronick C."/>
            <person name="O'Laughlin M."/>
            <person name="Miner T."/>
            <person name="Herter B."/>
            <person name="Rosa B.A."/>
            <person name="Cordes M."/>
            <person name="Tomlinson C."/>
            <person name="Wollam A."/>
            <person name="Palsikar V.B."/>
            <person name="Mardis E.R."/>
            <person name="Wilson R.K."/>
        </authorList>
    </citation>
    <scope>NUCLEOTIDE SEQUENCE [LARGE SCALE GENOMIC DNA]</scope>
    <source>
        <strain evidence="3">KA00683</strain>
    </source>
</reference>
<proteinExistence type="predicted"/>
<evidence type="ECO:0000256" key="1">
    <source>
        <dbReference type="SAM" id="SignalP"/>
    </source>
</evidence>
<protein>
    <recommendedName>
        <fullName evidence="4">Bacteroidetes PKD-like domain-containing protein</fullName>
    </recommendedName>
</protein>
<gene>
    <name evidence="2" type="ORF">HMPREF3185_01418</name>
</gene>
<dbReference type="AlphaFoldDB" id="A0A134B600"/>
<evidence type="ECO:0000313" key="3">
    <source>
        <dbReference type="Proteomes" id="UP000070224"/>
    </source>
</evidence>
<name>A0A134B600_9PORP</name>
<evidence type="ECO:0008006" key="4">
    <source>
        <dbReference type="Google" id="ProtNLM"/>
    </source>
</evidence>
<dbReference type="EMBL" id="LSDK01000093">
    <property type="protein sequence ID" value="KXB75360.1"/>
    <property type="molecule type" value="Genomic_DNA"/>
</dbReference>
<dbReference type="PROSITE" id="PS51257">
    <property type="entry name" value="PROKAR_LIPOPROTEIN"/>
    <property type="match status" value="1"/>
</dbReference>
<dbReference type="RefSeq" id="WP_060935634.1">
    <property type="nucleotide sequence ID" value="NZ_KQ960453.1"/>
</dbReference>
<comment type="caution">
    <text evidence="2">The sequence shown here is derived from an EMBL/GenBank/DDBJ whole genome shotgun (WGS) entry which is preliminary data.</text>
</comment>
<dbReference type="PATRIC" id="fig|322095.3.peg.1399"/>
<sequence>MKMNKIYKSLGLLLALSLFSSCYKDHSVNGDHPLAVVKVTEPIASVQTATFGEVTVIKSPAYTITTGASVTPSYEWIVDGVVVSTEKDLSYSPTSYGKHDARLRMYTPDGSYFYRFTIDVPYRYVDGLYVLASNEGKTILSYLPGGEKTDAFDLDAFGRSNPTIDMTGDPQSMVFYRYVPGAGASRSYLGIALGLPTRYYRVSADSLKVLTPRISFTNPVDFSHASGNQATVREYFISGANVWEMEKSATFPAKKHDRYLSRVASGYSLASAIVNWRALTGTRISEGMAFFDNAGSNLLYMTLGSSVSVKKVRTFTASAIPGGAPEETNPFEGMTLIDMKSAGEGNYTYNYTLLLLKRNSDSKYFVARLTAGDFTQSQSVDGATVSMVEFTEGTPTHLMPNLGGTAALVATADKVYFYNMANATATTHPAWISLPAGQTIASMALTSDNRLFIGANGTGTGLVGSIYSYNVAGITPVLLKSEEGVTGKIKQIVYRQFNN</sequence>
<evidence type="ECO:0000313" key="2">
    <source>
        <dbReference type="EMBL" id="KXB75360.1"/>
    </source>
</evidence>
<dbReference type="Proteomes" id="UP000070224">
    <property type="component" value="Unassembled WGS sequence"/>
</dbReference>
<accession>A0A134B600</accession>